<dbReference type="PANTHER" id="PTHR34822">
    <property type="entry name" value="GRPB DOMAIN PROTEIN (AFU_ORTHOLOGUE AFUA_1G01530)"/>
    <property type="match status" value="1"/>
</dbReference>
<protein>
    <submittedName>
        <fullName evidence="2">GrpB family protein</fullName>
    </submittedName>
</protein>
<dbReference type="Gene3D" id="3.30.460.10">
    <property type="entry name" value="Beta Polymerase, domain 2"/>
    <property type="match status" value="1"/>
</dbReference>
<dbReference type="InterPro" id="IPR043519">
    <property type="entry name" value="NT_sf"/>
</dbReference>
<gene>
    <name evidence="2" type="ORF">ELQ94_08590</name>
</gene>
<comment type="caution">
    <text evidence="2">The sequence shown here is derived from an EMBL/GenBank/DDBJ whole genome shotgun (WGS) entry which is preliminary data.</text>
</comment>
<keyword evidence="3" id="KW-1185">Reference proteome</keyword>
<feature type="region of interest" description="Disordered" evidence="1">
    <location>
        <begin position="206"/>
        <end position="226"/>
    </location>
</feature>
<evidence type="ECO:0000313" key="2">
    <source>
        <dbReference type="EMBL" id="RUR01539.1"/>
    </source>
</evidence>
<dbReference type="SUPFAM" id="SSF81301">
    <property type="entry name" value="Nucleotidyltransferase"/>
    <property type="match status" value="1"/>
</dbReference>
<accession>A0A433JU31</accession>
<organism evidence="2 3">
    <name type="scientific">Labedella endophytica</name>
    <dbReference type="NCBI Taxonomy" id="1523160"/>
    <lineage>
        <taxon>Bacteria</taxon>
        <taxon>Bacillati</taxon>
        <taxon>Actinomycetota</taxon>
        <taxon>Actinomycetes</taxon>
        <taxon>Micrococcales</taxon>
        <taxon>Microbacteriaceae</taxon>
        <taxon>Labedella</taxon>
    </lineage>
</organism>
<sequence length="226" mass="24761">MDGSSREGGTMTTHPLWLSFAAEANARRQGQRIADRQTPPGPVREHDARWRDDFIEVGRLIADTIGDQVIEIRHVGSTAVPGLAAKPVIDIDLTVPDVEDEGAYLPPLEAAGFRLIFRDAMAGDPHRHLTLARPNTNLHVWSPGAVEPLRHALFTEWLGANASDRERYGAAKTAAVEATGGERYNDLKAAAVYDIYERAFLADPFHHHDPQPRPGLPASVVDGNRT</sequence>
<dbReference type="PANTHER" id="PTHR34822:SF1">
    <property type="entry name" value="GRPB FAMILY PROTEIN"/>
    <property type="match status" value="1"/>
</dbReference>
<dbReference type="InterPro" id="IPR007344">
    <property type="entry name" value="GrpB/CoaE"/>
</dbReference>
<dbReference type="Pfam" id="PF04229">
    <property type="entry name" value="GrpB"/>
    <property type="match status" value="1"/>
</dbReference>
<proteinExistence type="predicted"/>
<dbReference type="EMBL" id="RZGZ01000002">
    <property type="protein sequence ID" value="RUR01539.1"/>
    <property type="molecule type" value="Genomic_DNA"/>
</dbReference>
<evidence type="ECO:0000256" key="1">
    <source>
        <dbReference type="SAM" id="MobiDB-lite"/>
    </source>
</evidence>
<reference evidence="2 3" key="1">
    <citation type="submission" date="2018-12" db="EMBL/GenBank/DDBJ databases">
        <authorList>
            <person name="Li F."/>
        </authorList>
    </citation>
    <scope>NUCLEOTIDE SEQUENCE [LARGE SCALE GENOMIC DNA]</scope>
    <source>
        <strain evidence="2 3">EGI 6500705</strain>
    </source>
</reference>
<name>A0A433JU31_9MICO</name>
<evidence type="ECO:0000313" key="3">
    <source>
        <dbReference type="Proteomes" id="UP000274909"/>
    </source>
</evidence>
<dbReference type="OrthoDB" id="9799092at2"/>
<dbReference type="Proteomes" id="UP000274909">
    <property type="component" value="Unassembled WGS sequence"/>
</dbReference>
<dbReference type="AlphaFoldDB" id="A0A433JU31"/>